<keyword evidence="2" id="KW-1185">Reference proteome</keyword>
<organism evidence="1 2">
    <name type="scientific">Nostocoides japonicum T1-X7</name>
    <dbReference type="NCBI Taxonomy" id="1194083"/>
    <lineage>
        <taxon>Bacteria</taxon>
        <taxon>Bacillati</taxon>
        <taxon>Actinomycetota</taxon>
        <taxon>Actinomycetes</taxon>
        <taxon>Micrococcales</taxon>
        <taxon>Intrasporangiaceae</taxon>
        <taxon>Nostocoides</taxon>
    </lineage>
</organism>
<name>A0A077M3M6_9MICO</name>
<dbReference type="EMBL" id="CAJB01000428">
    <property type="protein sequence ID" value="CCH80426.1"/>
    <property type="molecule type" value="Genomic_DNA"/>
</dbReference>
<dbReference type="PIRSF" id="PIRSF033563">
    <property type="entry name" value="UCP033563"/>
    <property type="match status" value="1"/>
</dbReference>
<protein>
    <recommendedName>
        <fullName evidence="3">DUF1015 domain-containing protein</fullName>
    </recommendedName>
</protein>
<reference evidence="1 2" key="1">
    <citation type="journal article" date="2013" name="ISME J.">
        <title>A metabolic model for members of the genus Tetrasphaera involved in enhanced biological phosphorus removal.</title>
        <authorList>
            <person name="Kristiansen R."/>
            <person name="Nguyen H.T.T."/>
            <person name="Saunders A.M."/>
            <person name="Nielsen J.L."/>
            <person name="Wimmer R."/>
            <person name="Le V.Q."/>
            <person name="McIlroy S.J."/>
            <person name="Petrovski S."/>
            <person name="Seviour R.J."/>
            <person name="Calteau A."/>
            <person name="Nielsen K.L."/>
            <person name="Nielsen P.H."/>
        </authorList>
    </citation>
    <scope>NUCLEOTIDE SEQUENCE [LARGE SCALE GENOMIC DNA]</scope>
    <source>
        <strain evidence="1 2">T1-X7</strain>
    </source>
</reference>
<dbReference type="InterPro" id="IPR008323">
    <property type="entry name" value="UCP033563"/>
</dbReference>
<dbReference type="STRING" id="1194083.BN12_920014"/>
<proteinExistence type="predicted"/>
<gene>
    <name evidence="1" type="ORF">BN12_920014</name>
</gene>
<evidence type="ECO:0008006" key="3">
    <source>
        <dbReference type="Google" id="ProtNLM"/>
    </source>
</evidence>
<dbReference type="AlphaFoldDB" id="A0A077M3M6"/>
<dbReference type="OrthoDB" id="9781616at2"/>
<dbReference type="PANTHER" id="PTHR36454">
    <property type="entry name" value="LMO2823 PROTEIN"/>
    <property type="match status" value="1"/>
</dbReference>
<dbReference type="PANTHER" id="PTHR36454:SF1">
    <property type="entry name" value="DUF1015 DOMAIN-CONTAINING PROTEIN"/>
    <property type="match status" value="1"/>
</dbReference>
<evidence type="ECO:0000313" key="2">
    <source>
        <dbReference type="Proteomes" id="UP000035721"/>
    </source>
</evidence>
<dbReference type="Pfam" id="PF06245">
    <property type="entry name" value="DUF1015"/>
    <property type="match status" value="1"/>
</dbReference>
<accession>A0A077M3M6</accession>
<evidence type="ECO:0000313" key="1">
    <source>
        <dbReference type="EMBL" id="CCH80426.1"/>
    </source>
</evidence>
<sequence>MVDLRPFRALRPRPDRAAAVLAPPYDVVDVTQARSIARGNPDSFLHVSRPEIDLGADDPDDPDEPAVHEQAARALHDLVDRGVLVLDEQEAYAVYRLTRAGRSQTGLVACVAVADYRAGRVATHEQTRRDKEDDRVHHVEALGAHDEPVLLLAAPGDPGWAEVHRLLRGVVAGEPRIDVTDPAGVRHELWVVTDTDLAERVTAAAHLVPALYVADGHHRSAAADRVAGCLDDPGADPRRAEFPVVVFPGEELLVLPYNRVVADLGDRTEEEWLAVLAEVAGAPLQPYAEGRDPAPSGPGEVSVRAARRWWRLPLAVPTTDRSGDVGAPDADGERTAYRPDPVAVLDVSLLQDRVLGPLLGITDPRGDPRIGFVGGVHGVAELERLVDDGPWASAVLLHPTGVDDLVAVAGSGRDMPPKSTWFEPKLGSGLFVHPFTAAYD</sequence>
<dbReference type="Proteomes" id="UP000035721">
    <property type="component" value="Unassembled WGS sequence"/>
</dbReference>
<dbReference type="RefSeq" id="WP_048552483.1">
    <property type="nucleotide sequence ID" value="NZ_HF570958.1"/>
</dbReference>
<comment type="caution">
    <text evidence="1">The sequence shown here is derived from an EMBL/GenBank/DDBJ whole genome shotgun (WGS) entry which is preliminary data.</text>
</comment>